<accession>A0A518AX36</accession>
<evidence type="ECO:0000313" key="4">
    <source>
        <dbReference type="Proteomes" id="UP000317093"/>
    </source>
</evidence>
<dbReference type="InterPro" id="IPR006626">
    <property type="entry name" value="PbH1"/>
</dbReference>
<dbReference type="SUPFAM" id="SSF51126">
    <property type="entry name" value="Pectin lyase-like"/>
    <property type="match status" value="2"/>
</dbReference>
<gene>
    <name evidence="3" type="ORF">Pan216_01210</name>
</gene>
<feature type="region of interest" description="Disordered" evidence="1">
    <location>
        <begin position="32"/>
        <end position="103"/>
    </location>
</feature>
<protein>
    <recommendedName>
        <fullName evidence="2">Right handed beta helix domain-containing protein</fullName>
    </recommendedName>
</protein>
<dbReference type="EMBL" id="CP036279">
    <property type="protein sequence ID" value="QDU59293.1"/>
    <property type="molecule type" value="Genomic_DNA"/>
</dbReference>
<dbReference type="Gene3D" id="2.160.20.10">
    <property type="entry name" value="Single-stranded right-handed beta-helix, Pectin lyase-like"/>
    <property type="match status" value="2"/>
</dbReference>
<feature type="compositionally biased region" description="Polar residues" evidence="1">
    <location>
        <begin position="853"/>
        <end position="865"/>
    </location>
</feature>
<sequence>MRTQAAIVGITLALAAGPVELGYAQEPMPPQEFLVGQEVPLDPDQMPPRGLSITQSTAATAPATPPGGTAPTNPPTTPGQPPEPPASDVGSGMPPGAMPGTEGDVVYEDEFVVPPSPPPVGGYTPRIGARYQTEGYGYENGYSAIQGFLPLLETPGEGLTFLDANILINNHSQRALNVGLAHRQFFESANRTLGGYVFYDNRDDERNYNQVGLGIETLGRALDARLNGYIVLGDAFVSNSYYDPRYFESVILLTESFQEALSGVDFEVGGPVPVPLVRDFNRVFVGGYYFRANEVSEDAIGFKARLESRFTDHVITNLEFQTDQLFGQDLVFGVQVFWPGFRPRNLTPRSDGRDPMIAPIAVRDRLGEPIVRNQNIVLVNDTRTVVATNSSTGDPITVIHVSSSGSDTGTGTVDDPVKTLPEAQAISTTDNIIFAHADSVFSGQGITLQSGQFFYGEGITHTFTSTQGTFTLPTATSGTELPIILNSPGSAVTLGDSNEVSGFTIRFPTIAGVLGDNASDPNINYVSISDAGGAGILLQNVTGTTSISDNTILRAGSDGIQITYAPDSTTSVTANIEDNTIDDSTNNGISLIAAQNTTLTTTISGNTVDDSGLANLFLSVQDSSTATATISDNTFTDALGNDGISMDVTSSSASLTATIENNTITGNMLDGINATASSGATMTLTISNNTAIESNRGNAISITAGSSSSNVSAVVTSNTLVSFNSGSGVYLDANGGTLSSRISSNTFSSNTGSGVEGIAENEGMLTVGLISNTFSTNASAVSVTNDGDTSDTTTTVCLTMTSNTSSDSNSGTDYIFTNNTETASQFQIEELDDLSSNNTGTFEFDPTEDDFESVSSGTCVLPTSN</sequence>
<evidence type="ECO:0000259" key="2">
    <source>
        <dbReference type="Pfam" id="PF13229"/>
    </source>
</evidence>
<dbReference type="InterPro" id="IPR011050">
    <property type="entry name" value="Pectin_lyase_fold/virulence"/>
</dbReference>
<feature type="domain" description="Right handed beta helix" evidence="2">
    <location>
        <begin position="495"/>
        <end position="607"/>
    </location>
</feature>
<organism evidence="3 4">
    <name type="scientific">Kolteria novifilia</name>
    <dbReference type="NCBI Taxonomy" id="2527975"/>
    <lineage>
        <taxon>Bacteria</taxon>
        <taxon>Pseudomonadati</taxon>
        <taxon>Planctomycetota</taxon>
        <taxon>Planctomycetia</taxon>
        <taxon>Kolteriales</taxon>
        <taxon>Kolteriaceae</taxon>
        <taxon>Kolteria</taxon>
    </lineage>
</organism>
<dbReference type="Pfam" id="PF13229">
    <property type="entry name" value="Beta_helix"/>
    <property type="match status" value="1"/>
</dbReference>
<feature type="compositionally biased region" description="Low complexity" evidence="1">
    <location>
        <begin position="57"/>
        <end position="71"/>
    </location>
</feature>
<proteinExistence type="predicted"/>
<dbReference type="Gene3D" id="2.40.160.160">
    <property type="entry name" value="Inverse autotransporter, beta-domain"/>
    <property type="match status" value="1"/>
</dbReference>
<dbReference type="InterPro" id="IPR012334">
    <property type="entry name" value="Pectin_lyas_fold"/>
</dbReference>
<dbReference type="KEGG" id="knv:Pan216_01210"/>
<dbReference type="Proteomes" id="UP000317093">
    <property type="component" value="Chromosome"/>
</dbReference>
<reference evidence="3 4" key="1">
    <citation type="submission" date="2019-02" db="EMBL/GenBank/DDBJ databases">
        <title>Deep-cultivation of Planctomycetes and their phenomic and genomic characterization uncovers novel biology.</title>
        <authorList>
            <person name="Wiegand S."/>
            <person name="Jogler M."/>
            <person name="Boedeker C."/>
            <person name="Pinto D."/>
            <person name="Vollmers J."/>
            <person name="Rivas-Marin E."/>
            <person name="Kohn T."/>
            <person name="Peeters S.H."/>
            <person name="Heuer A."/>
            <person name="Rast P."/>
            <person name="Oberbeckmann S."/>
            <person name="Bunk B."/>
            <person name="Jeske O."/>
            <person name="Meyerdierks A."/>
            <person name="Storesund J.E."/>
            <person name="Kallscheuer N."/>
            <person name="Luecker S."/>
            <person name="Lage O.M."/>
            <person name="Pohl T."/>
            <person name="Merkel B.J."/>
            <person name="Hornburger P."/>
            <person name="Mueller R.-W."/>
            <person name="Bruemmer F."/>
            <person name="Labrenz M."/>
            <person name="Spormann A.M."/>
            <person name="Op den Camp H."/>
            <person name="Overmann J."/>
            <person name="Amann R."/>
            <person name="Jetten M.S.M."/>
            <person name="Mascher T."/>
            <person name="Medema M.H."/>
            <person name="Devos D.P."/>
            <person name="Kaster A.-K."/>
            <person name="Ovreas L."/>
            <person name="Rohde M."/>
            <person name="Galperin M.Y."/>
            <person name="Jogler C."/>
        </authorList>
    </citation>
    <scope>NUCLEOTIDE SEQUENCE [LARGE SCALE GENOMIC DNA]</scope>
    <source>
        <strain evidence="3 4">Pan216</strain>
    </source>
</reference>
<evidence type="ECO:0000256" key="1">
    <source>
        <dbReference type="SAM" id="MobiDB-lite"/>
    </source>
</evidence>
<dbReference type="AlphaFoldDB" id="A0A518AX36"/>
<dbReference type="InterPro" id="IPR038177">
    <property type="entry name" value="IAT_beta_sf"/>
</dbReference>
<dbReference type="InterPro" id="IPR039448">
    <property type="entry name" value="Beta_helix"/>
</dbReference>
<feature type="region of interest" description="Disordered" evidence="1">
    <location>
        <begin position="846"/>
        <end position="865"/>
    </location>
</feature>
<keyword evidence="4" id="KW-1185">Reference proteome</keyword>
<dbReference type="RefSeq" id="WP_419193109.1">
    <property type="nucleotide sequence ID" value="NZ_CP036279.1"/>
</dbReference>
<evidence type="ECO:0000313" key="3">
    <source>
        <dbReference type="EMBL" id="QDU59293.1"/>
    </source>
</evidence>
<feature type="compositionally biased region" description="Pro residues" evidence="1">
    <location>
        <begin position="72"/>
        <end position="85"/>
    </location>
</feature>
<name>A0A518AX36_9BACT</name>
<dbReference type="SMART" id="SM00710">
    <property type="entry name" value="PbH1"/>
    <property type="match status" value="9"/>
</dbReference>